<dbReference type="Pfam" id="PF08666">
    <property type="entry name" value="SAF"/>
    <property type="match status" value="1"/>
</dbReference>
<proteinExistence type="predicted"/>
<dbReference type="PROSITE" id="PS50844">
    <property type="entry name" value="AFP_LIKE"/>
    <property type="match status" value="1"/>
</dbReference>
<dbReference type="Proteomes" id="UP001548832">
    <property type="component" value="Unassembled WGS sequence"/>
</dbReference>
<dbReference type="SUPFAM" id="SSF51569">
    <property type="entry name" value="Aldolase"/>
    <property type="match status" value="1"/>
</dbReference>
<evidence type="ECO:0000259" key="1">
    <source>
        <dbReference type="PROSITE" id="PS50844"/>
    </source>
</evidence>
<dbReference type="InterPro" id="IPR013785">
    <property type="entry name" value="Aldolase_TIM"/>
</dbReference>
<dbReference type="InterPro" id="IPR036732">
    <property type="entry name" value="AFP_Neu5c_C_sf"/>
</dbReference>
<accession>A0ABV2DQ11</accession>
<evidence type="ECO:0000313" key="3">
    <source>
        <dbReference type="Proteomes" id="UP001548832"/>
    </source>
</evidence>
<protein>
    <submittedName>
        <fullName evidence="2">N-acetylneuraminate synthase family protein</fullName>
    </submittedName>
</protein>
<keyword evidence="3" id="KW-1185">Reference proteome</keyword>
<dbReference type="CDD" id="cd11615">
    <property type="entry name" value="SAF_NeuB_like"/>
    <property type="match status" value="1"/>
</dbReference>
<dbReference type="PANTHER" id="PTHR42966">
    <property type="entry name" value="N-ACETYLNEURAMINATE SYNTHASE"/>
    <property type="match status" value="1"/>
</dbReference>
<dbReference type="PANTHER" id="PTHR42966:SF1">
    <property type="entry name" value="SIALIC ACID SYNTHASE"/>
    <property type="match status" value="1"/>
</dbReference>
<dbReference type="InterPro" id="IPR013132">
    <property type="entry name" value="PseI/NeuA/B-like_N"/>
</dbReference>
<evidence type="ECO:0000313" key="2">
    <source>
        <dbReference type="EMBL" id="MET2832176.1"/>
    </source>
</evidence>
<reference evidence="2 3" key="1">
    <citation type="submission" date="2024-06" db="EMBL/GenBank/DDBJ databases">
        <authorList>
            <person name="Kim D.-U."/>
        </authorList>
    </citation>
    <scope>NUCLEOTIDE SEQUENCE [LARGE SCALE GENOMIC DNA]</scope>
    <source>
        <strain evidence="2 3">KACC15460</strain>
    </source>
</reference>
<dbReference type="Gene3D" id="3.20.20.70">
    <property type="entry name" value="Aldolase class I"/>
    <property type="match status" value="1"/>
</dbReference>
<dbReference type="InterPro" id="IPR006190">
    <property type="entry name" value="SAF_AFP_Neu5Ac"/>
</dbReference>
<organism evidence="2 3">
    <name type="scientific">Mesorhizobium shangrilense</name>
    <dbReference type="NCBI Taxonomy" id="460060"/>
    <lineage>
        <taxon>Bacteria</taxon>
        <taxon>Pseudomonadati</taxon>
        <taxon>Pseudomonadota</taxon>
        <taxon>Alphaproteobacteria</taxon>
        <taxon>Hyphomicrobiales</taxon>
        <taxon>Phyllobacteriaceae</taxon>
        <taxon>Mesorhizobium</taxon>
    </lineage>
</organism>
<dbReference type="InterPro" id="IPR051690">
    <property type="entry name" value="PseI-like"/>
</dbReference>
<sequence>MKVIAEIGVNHDGDVNIALKMVDACKRLGADYAKFQIFDAAKLVTASARRATYQTQTVGAGSQFDMLKSLQLSYDDFRTLKAYCDEIGIAFLATPFDEDSACFLIDDLGCRTIKVGSGDMDNLPLLLLVASKGVEMIVSTGMATVDEIRRSVDAIAYGQLCYRRGSDPFASGFPTIDMITEAGRSLQEDGTLAAFLTLLHCTSEYPAHHPTLNMSAIVLLREVFHPVSIGFSDHSTDDVAAIMATTLGATVIERHITYDKLAEGPDHGASLDEREFARMMDRIKATANALGSGQKNPSDNELALRGVARKRIVAARPIRAGQILTHKDIALKRSSEGRPAGDIFDVIGRTATVDVNIDDAIST</sequence>
<dbReference type="EMBL" id="JBEWSZ010000008">
    <property type="protein sequence ID" value="MET2832176.1"/>
    <property type="molecule type" value="Genomic_DNA"/>
</dbReference>
<feature type="domain" description="AFP-like" evidence="1">
    <location>
        <begin position="311"/>
        <end position="363"/>
    </location>
</feature>
<dbReference type="RefSeq" id="WP_354464403.1">
    <property type="nucleotide sequence ID" value="NZ_JBEWSZ010000008.1"/>
</dbReference>
<comment type="caution">
    <text evidence="2">The sequence shown here is derived from an EMBL/GenBank/DDBJ whole genome shotgun (WGS) entry which is preliminary data.</text>
</comment>
<gene>
    <name evidence="2" type="ORF">ABVQ20_35045</name>
</gene>
<dbReference type="Pfam" id="PF03102">
    <property type="entry name" value="NeuB"/>
    <property type="match status" value="1"/>
</dbReference>
<dbReference type="SUPFAM" id="SSF51269">
    <property type="entry name" value="AFP III-like domain"/>
    <property type="match status" value="1"/>
</dbReference>
<dbReference type="Gene3D" id="3.90.1210.10">
    <property type="entry name" value="Antifreeze-like/N-acetylneuraminic acid synthase C-terminal domain"/>
    <property type="match status" value="1"/>
</dbReference>
<dbReference type="InterPro" id="IPR057736">
    <property type="entry name" value="SAF_PseI/NeuA/NeuB"/>
</dbReference>
<name>A0ABV2DQ11_9HYPH</name>
<dbReference type="InterPro" id="IPR013974">
    <property type="entry name" value="SAF"/>
</dbReference>